<organism evidence="18 19">
    <name type="scientific">Drosophila suzukii</name>
    <name type="common">Spotted-wing drosophila fruit fly</name>
    <dbReference type="NCBI Taxonomy" id="28584"/>
    <lineage>
        <taxon>Eukaryota</taxon>
        <taxon>Metazoa</taxon>
        <taxon>Ecdysozoa</taxon>
        <taxon>Arthropoda</taxon>
        <taxon>Hexapoda</taxon>
        <taxon>Insecta</taxon>
        <taxon>Pterygota</taxon>
        <taxon>Neoptera</taxon>
        <taxon>Endopterygota</taxon>
        <taxon>Diptera</taxon>
        <taxon>Brachycera</taxon>
        <taxon>Muscomorpha</taxon>
        <taxon>Ephydroidea</taxon>
        <taxon>Drosophilidae</taxon>
        <taxon>Drosophila</taxon>
        <taxon>Sophophora</taxon>
    </lineage>
</organism>
<evidence type="ECO:0000259" key="15">
    <source>
        <dbReference type="Pfam" id="PF13847"/>
    </source>
</evidence>
<dbReference type="GO" id="GO:0032259">
    <property type="term" value="P:methylation"/>
    <property type="evidence" value="ECO:0007669"/>
    <property type="project" value="UniProtKB-KW"/>
</dbReference>
<evidence type="ECO:0000256" key="8">
    <source>
        <dbReference type="ARBA" id="ARBA00022771"/>
    </source>
</evidence>
<dbReference type="Gene3D" id="3.40.50.150">
    <property type="entry name" value="Vaccinia Virus protein VP39"/>
    <property type="match status" value="1"/>
</dbReference>
<dbReference type="GeneID" id="108004883"/>
<sequence length="517" mass="58993">MKDTEVKENSKEEEPQKEATEDPANSSSDEDEYDDIDDDEDEPMDEGDEPTTCLFCTETSPSISTAIDHLDARHKVNLSQLQRKFQMDQYSFIKLINYIRANKITAEQLISAQQALWQDEKYLKPGEYEPWLCYDYEVLQTDATPAQATVPELQQRIAEQSQLLQQANEDMERMRNDYKQLLQKVHGDGEPKSSSNPVPRNNASLDNEYFKSYSHFGIHHEMLSDKVRTSTYRASLLQNEATVRGKTVLDVGCGTGILSIFASQAGAARVVGIDNSEIVYTAMDIIRKNKVDNVQLIKGRLEDTDLPEAKYDIIISEWMGYFLLYESMLDSIIYAREHHLNPNGIILPNRCTLSLLGYGNDTLYDEQVEFWSDVYGVDMSCLRKRSIEEPLMEVVDAEFMLTDPEQIANFDIMTVDLNYPNFSHQFSLKVTKAGRLSAFVGYFDTLFELPSTVTFSTSPTATPTHWKQTVFFIDQPQTVKVGDVISGKITSRRHKEDVRALSVDIEVFGKKHKYMVV</sequence>
<feature type="compositionally biased region" description="Basic and acidic residues" evidence="14">
    <location>
        <begin position="1"/>
        <end position="20"/>
    </location>
</feature>
<comment type="catalytic activity">
    <reaction evidence="11">
        <text>L-arginyl-[protein] + S-adenosyl-L-methionine = N(omega)-methyl-L-arginyl-[protein] + S-adenosyl-L-homocysteine + H(+)</text>
        <dbReference type="Rhea" id="RHEA:48100"/>
        <dbReference type="Rhea" id="RHEA-COMP:10532"/>
        <dbReference type="Rhea" id="RHEA-COMP:11990"/>
        <dbReference type="ChEBI" id="CHEBI:15378"/>
        <dbReference type="ChEBI" id="CHEBI:29965"/>
        <dbReference type="ChEBI" id="CHEBI:57856"/>
        <dbReference type="ChEBI" id="CHEBI:59789"/>
        <dbReference type="ChEBI" id="CHEBI:65280"/>
    </reaction>
    <physiologicalReaction direction="left-to-right" evidence="11">
        <dbReference type="Rhea" id="RHEA:48101"/>
    </physiologicalReaction>
</comment>
<dbReference type="GO" id="GO:0008270">
    <property type="term" value="F:zinc ion binding"/>
    <property type="evidence" value="ECO:0007669"/>
    <property type="project" value="UniProtKB-KW"/>
</dbReference>
<name>A0AB39YWU7_DROSZ</name>
<keyword evidence="18" id="KW-1185">Reference proteome</keyword>
<dbReference type="Pfam" id="PF22528">
    <property type="entry name" value="PRMT_C"/>
    <property type="match status" value="1"/>
</dbReference>
<dbReference type="InterPro" id="IPR025714">
    <property type="entry name" value="Methyltranfer_dom"/>
</dbReference>
<dbReference type="Pfam" id="PF21137">
    <property type="entry name" value="ANM3_C2H2_Zf"/>
    <property type="match status" value="1"/>
</dbReference>
<evidence type="ECO:0000256" key="1">
    <source>
        <dbReference type="ARBA" id="ARBA00004514"/>
    </source>
</evidence>
<dbReference type="InterPro" id="IPR049482">
    <property type="entry name" value="ANM3-like_C2H2_Zf"/>
</dbReference>
<feature type="region of interest" description="Disordered" evidence="14">
    <location>
        <begin position="1"/>
        <end position="52"/>
    </location>
</feature>
<evidence type="ECO:0000256" key="9">
    <source>
        <dbReference type="ARBA" id="ARBA00022833"/>
    </source>
</evidence>
<evidence type="ECO:0000256" key="13">
    <source>
        <dbReference type="SAM" id="Coils"/>
    </source>
</evidence>
<dbReference type="InterPro" id="IPR036236">
    <property type="entry name" value="Znf_C2H2_sf"/>
</dbReference>
<evidence type="ECO:0000256" key="3">
    <source>
        <dbReference type="ARBA" id="ARBA00022490"/>
    </source>
</evidence>
<keyword evidence="7" id="KW-0479">Metal-binding</keyword>
<dbReference type="GO" id="GO:0042054">
    <property type="term" value="F:histone methyltransferase activity"/>
    <property type="evidence" value="ECO:0007669"/>
    <property type="project" value="TreeGrafter"/>
</dbReference>
<evidence type="ECO:0000313" key="19">
    <source>
        <dbReference type="RefSeq" id="XP_016923455.4"/>
    </source>
</evidence>
<dbReference type="PANTHER" id="PTHR11006:SF53">
    <property type="entry name" value="PROTEIN ARGININE N-METHYLTRANSFERASE 3"/>
    <property type="match status" value="1"/>
</dbReference>
<dbReference type="Proteomes" id="UP001652628">
    <property type="component" value="Chromosome 3"/>
</dbReference>
<keyword evidence="6 12" id="KW-0949">S-adenosyl-L-methionine</keyword>
<evidence type="ECO:0000313" key="18">
    <source>
        <dbReference type="Proteomes" id="UP001652628"/>
    </source>
</evidence>
<keyword evidence="5 12" id="KW-0808">Transferase</keyword>
<proteinExistence type="predicted"/>
<feature type="compositionally biased region" description="Acidic residues" evidence="14">
    <location>
        <begin position="28"/>
        <end position="49"/>
    </location>
</feature>
<dbReference type="InterPro" id="IPR055135">
    <property type="entry name" value="PRMT_dom"/>
</dbReference>
<keyword evidence="13" id="KW-0175">Coiled coil</keyword>
<comment type="catalytic activity">
    <reaction evidence="10">
        <text>L-arginyl-[protein] + 2 S-adenosyl-L-methionine = N(omega),N(omega)-dimethyl-L-arginyl-[protein] + 2 S-adenosyl-L-homocysteine + 2 H(+)</text>
        <dbReference type="Rhea" id="RHEA:48096"/>
        <dbReference type="Rhea" id="RHEA-COMP:10532"/>
        <dbReference type="Rhea" id="RHEA-COMP:11991"/>
        <dbReference type="ChEBI" id="CHEBI:15378"/>
        <dbReference type="ChEBI" id="CHEBI:29965"/>
        <dbReference type="ChEBI" id="CHEBI:57856"/>
        <dbReference type="ChEBI" id="CHEBI:59789"/>
        <dbReference type="ChEBI" id="CHEBI:61897"/>
        <dbReference type="EC" id="2.1.1.319"/>
    </reaction>
    <physiologicalReaction direction="left-to-right" evidence="10">
        <dbReference type="Rhea" id="RHEA:48097"/>
    </physiologicalReaction>
</comment>
<evidence type="ECO:0000256" key="10">
    <source>
        <dbReference type="ARBA" id="ARBA00047384"/>
    </source>
</evidence>
<keyword evidence="8" id="KW-0863">Zinc-finger</keyword>
<feature type="domain" description="Protein arginine N-methyltransferase" evidence="17">
    <location>
        <begin position="361"/>
        <end position="506"/>
    </location>
</feature>
<evidence type="ECO:0000259" key="17">
    <source>
        <dbReference type="Pfam" id="PF22528"/>
    </source>
</evidence>
<dbReference type="CDD" id="cd02440">
    <property type="entry name" value="AdoMet_MTases"/>
    <property type="match status" value="1"/>
</dbReference>
<keyword evidence="4 12" id="KW-0489">Methyltransferase</keyword>
<evidence type="ECO:0000256" key="6">
    <source>
        <dbReference type="ARBA" id="ARBA00022691"/>
    </source>
</evidence>
<evidence type="ECO:0000256" key="11">
    <source>
        <dbReference type="ARBA" id="ARBA00049303"/>
    </source>
</evidence>
<evidence type="ECO:0000259" key="16">
    <source>
        <dbReference type="Pfam" id="PF21137"/>
    </source>
</evidence>
<accession>A0AB39YWU7</accession>
<feature type="domain" description="Methyltransferase" evidence="15">
    <location>
        <begin position="244"/>
        <end position="352"/>
    </location>
</feature>
<protein>
    <recommendedName>
        <fullName evidence="2">type I protein arginine methyltransferase</fullName>
        <ecNumber evidence="2">2.1.1.319</ecNumber>
    </recommendedName>
</protein>
<evidence type="ECO:0000256" key="2">
    <source>
        <dbReference type="ARBA" id="ARBA00011925"/>
    </source>
</evidence>
<keyword evidence="9" id="KW-0862">Zinc</keyword>
<dbReference type="GO" id="GO:0005634">
    <property type="term" value="C:nucleus"/>
    <property type="evidence" value="ECO:0007669"/>
    <property type="project" value="TreeGrafter"/>
</dbReference>
<dbReference type="Gene3D" id="2.70.160.11">
    <property type="entry name" value="Hnrnp arginine n-methyltransferase1"/>
    <property type="match status" value="1"/>
</dbReference>
<dbReference type="RefSeq" id="XP_016923455.4">
    <property type="nucleotide sequence ID" value="XM_017067966.4"/>
</dbReference>
<dbReference type="SUPFAM" id="SSF57667">
    <property type="entry name" value="beta-beta-alpha zinc fingers"/>
    <property type="match status" value="1"/>
</dbReference>
<dbReference type="InterPro" id="IPR029063">
    <property type="entry name" value="SAM-dependent_MTases_sf"/>
</dbReference>
<dbReference type="GO" id="GO:0005829">
    <property type="term" value="C:cytosol"/>
    <property type="evidence" value="ECO:0007669"/>
    <property type="project" value="UniProtKB-SubCell"/>
</dbReference>
<dbReference type="SUPFAM" id="SSF53335">
    <property type="entry name" value="S-adenosyl-L-methionine-dependent methyltransferases"/>
    <property type="match status" value="1"/>
</dbReference>
<dbReference type="InterPro" id="IPR025799">
    <property type="entry name" value="Arg_MeTrfase"/>
</dbReference>
<feature type="domain" description="Protein arginine N-methyltransferase 3-like C2H2 zinc finger" evidence="16">
    <location>
        <begin position="81"/>
        <end position="125"/>
    </location>
</feature>
<gene>
    <name evidence="19" type="primary">Art3</name>
</gene>
<evidence type="ECO:0000256" key="14">
    <source>
        <dbReference type="SAM" id="MobiDB-lite"/>
    </source>
</evidence>
<keyword evidence="3" id="KW-0963">Cytoplasm</keyword>
<dbReference type="EC" id="2.1.1.319" evidence="2"/>
<evidence type="ECO:0000256" key="5">
    <source>
        <dbReference type="ARBA" id="ARBA00022679"/>
    </source>
</evidence>
<feature type="coiled-coil region" evidence="13">
    <location>
        <begin position="150"/>
        <end position="184"/>
    </location>
</feature>
<dbReference type="PANTHER" id="PTHR11006">
    <property type="entry name" value="PROTEIN ARGININE N-METHYLTRANSFERASE"/>
    <property type="match status" value="1"/>
</dbReference>
<dbReference type="AlphaFoldDB" id="A0AB39YWU7"/>
<evidence type="ECO:0000256" key="4">
    <source>
        <dbReference type="ARBA" id="ARBA00022603"/>
    </source>
</evidence>
<dbReference type="GO" id="GO:0035242">
    <property type="term" value="F:protein-arginine omega-N asymmetric methyltransferase activity"/>
    <property type="evidence" value="ECO:0007669"/>
    <property type="project" value="UniProtKB-EC"/>
</dbReference>
<reference evidence="19" key="1">
    <citation type="submission" date="2025-08" db="UniProtKB">
        <authorList>
            <consortium name="RefSeq"/>
        </authorList>
    </citation>
    <scope>IDENTIFICATION</scope>
</reference>
<evidence type="ECO:0000256" key="7">
    <source>
        <dbReference type="ARBA" id="ARBA00022723"/>
    </source>
</evidence>
<evidence type="ECO:0000256" key="12">
    <source>
        <dbReference type="PROSITE-ProRule" id="PRU01015"/>
    </source>
</evidence>
<dbReference type="PROSITE" id="PS51678">
    <property type="entry name" value="SAM_MT_PRMT"/>
    <property type="match status" value="1"/>
</dbReference>
<comment type="subcellular location">
    <subcellularLocation>
        <location evidence="1">Cytoplasm</location>
        <location evidence="1">Cytosol</location>
    </subcellularLocation>
</comment>
<dbReference type="Pfam" id="PF13847">
    <property type="entry name" value="Methyltransf_31"/>
    <property type="match status" value="1"/>
</dbReference>